<comment type="caution">
    <text evidence="1">The sequence shown here is derived from an EMBL/GenBank/DDBJ whole genome shotgun (WGS) entry which is preliminary data.</text>
</comment>
<protein>
    <submittedName>
        <fullName evidence="1">Uncharacterized protein</fullName>
    </submittedName>
</protein>
<gene>
    <name evidence="1" type="ORF">F5144DRAFT_401172</name>
</gene>
<proteinExistence type="predicted"/>
<evidence type="ECO:0000313" key="1">
    <source>
        <dbReference type="EMBL" id="KAH6613341.1"/>
    </source>
</evidence>
<accession>A0ACB7NVP9</accession>
<organism evidence="1 2">
    <name type="scientific">Chaetomium tenue</name>
    <dbReference type="NCBI Taxonomy" id="1854479"/>
    <lineage>
        <taxon>Eukaryota</taxon>
        <taxon>Fungi</taxon>
        <taxon>Dikarya</taxon>
        <taxon>Ascomycota</taxon>
        <taxon>Pezizomycotina</taxon>
        <taxon>Sordariomycetes</taxon>
        <taxon>Sordariomycetidae</taxon>
        <taxon>Sordariales</taxon>
        <taxon>Chaetomiaceae</taxon>
        <taxon>Chaetomium</taxon>
    </lineage>
</organism>
<keyword evidence="2" id="KW-1185">Reference proteome</keyword>
<sequence>MYLCMCVLRALMGCISSLFCHDMQRVATELSSTSICPVLPFARGKAVAVLFTMVEHCDVRGINRQPSRTAKQRCAQAPPVAVVVHLAKHPRDKQIEDRPRNP</sequence>
<name>A0ACB7NVP9_9PEZI</name>
<dbReference type="Proteomes" id="UP000724584">
    <property type="component" value="Unassembled WGS sequence"/>
</dbReference>
<reference evidence="1 2" key="1">
    <citation type="journal article" date="2021" name="Nat. Commun.">
        <title>Genetic determinants of endophytism in the Arabidopsis root mycobiome.</title>
        <authorList>
            <person name="Mesny F."/>
            <person name="Miyauchi S."/>
            <person name="Thiergart T."/>
            <person name="Pickel B."/>
            <person name="Atanasova L."/>
            <person name="Karlsson M."/>
            <person name="Huettel B."/>
            <person name="Barry K.W."/>
            <person name="Haridas S."/>
            <person name="Chen C."/>
            <person name="Bauer D."/>
            <person name="Andreopoulos W."/>
            <person name="Pangilinan J."/>
            <person name="LaButti K."/>
            <person name="Riley R."/>
            <person name="Lipzen A."/>
            <person name="Clum A."/>
            <person name="Drula E."/>
            <person name="Henrissat B."/>
            <person name="Kohler A."/>
            <person name="Grigoriev I.V."/>
            <person name="Martin F.M."/>
            <person name="Hacquard S."/>
        </authorList>
    </citation>
    <scope>NUCLEOTIDE SEQUENCE [LARGE SCALE GENOMIC DNA]</scope>
    <source>
        <strain evidence="1 2">MPI-SDFR-AT-0079</strain>
    </source>
</reference>
<evidence type="ECO:0000313" key="2">
    <source>
        <dbReference type="Proteomes" id="UP000724584"/>
    </source>
</evidence>
<dbReference type="EMBL" id="JAGIZQ010000008">
    <property type="protein sequence ID" value="KAH6613341.1"/>
    <property type="molecule type" value="Genomic_DNA"/>
</dbReference>